<accession>A0ACB8YM40</accession>
<proteinExistence type="predicted"/>
<evidence type="ECO:0000313" key="1">
    <source>
        <dbReference type="EMBL" id="KAI3686541.1"/>
    </source>
</evidence>
<dbReference type="EMBL" id="CM042044">
    <property type="protein sequence ID" value="KAI3686541.1"/>
    <property type="molecule type" value="Genomic_DNA"/>
</dbReference>
<reference evidence="2" key="1">
    <citation type="journal article" date="2022" name="Mol. Ecol. Resour.">
        <title>The genomes of chicory, endive, great burdock and yacon provide insights into Asteraceae palaeo-polyploidization history and plant inulin production.</title>
        <authorList>
            <person name="Fan W."/>
            <person name="Wang S."/>
            <person name="Wang H."/>
            <person name="Wang A."/>
            <person name="Jiang F."/>
            <person name="Liu H."/>
            <person name="Zhao H."/>
            <person name="Xu D."/>
            <person name="Zhang Y."/>
        </authorList>
    </citation>
    <scope>NUCLEOTIDE SEQUENCE [LARGE SCALE GENOMIC DNA]</scope>
    <source>
        <strain evidence="2">cv. Yunnan</strain>
    </source>
</reference>
<organism evidence="1 2">
    <name type="scientific">Smallanthus sonchifolius</name>
    <dbReference type="NCBI Taxonomy" id="185202"/>
    <lineage>
        <taxon>Eukaryota</taxon>
        <taxon>Viridiplantae</taxon>
        <taxon>Streptophyta</taxon>
        <taxon>Embryophyta</taxon>
        <taxon>Tracheophyta</taxon>
        <taxon>Spermatophyta</taxon>
        <taxon>Magnoliopsida</taxon>
        <taxon>eudicotyledons</taxon>
        <taxon>Gunneridae</taxon>
        <taxon>Pentapetalae</taxon>
        <taxon>asterids</taxon>
        <taxon>campanulids</taxon>
        <taxon>Asterales</taxon>
        <taxon>Asteraceae</taxon>
        <taxon>Asteroideae</taxon>
        <taxon>Heliantheae alliance</taxon>
        <taxon>Millerieae</taxon>
        <taxon>Smallanthus</taxon>
    </lineage>
</organism>
<protein>
    <submittedName>
        <fullName evidence="1">Uncharacterized protein</fullName>
    </submittedName>
</protein>
<reference evidence="1 2" key="2">
    <citation type="journal article" date="2022" name="Mol. Ecol. Resour.">
        <title>The genomes of chicory, endive, great burdock and yacon provide insights into Asteraceae paleo-polyploidization history and plant inulin production.</title>
        <authorList>
            <person name="Fan W."/>
            <person name="Wang S."/>
            <person name="Wang H."/>
            <person name="Wang A."/>
            <person name="Jiang F."/>
            <person name="Liu H."/>
            <person name="Zhao H."/>
            <person name="Xu D."/>
            <person name="Zhang Y."/>
        </authorList>
    </citation>
    <scope>NUCLEOTIDE SEQUENCE [LARGE SCALE GENOMIC DNA]</scope>
    <source>
        <strain evidence="2">cv. Yunnan</strain>
        <tissue evidence="1">Leaves</tissue>
    </source>
</reference>
<sequence>MKNQWSKLNSLRQDWVSSSSTARSHATSLVNAHLSQSFLKDMELGVLSDMPDIQNKACLKLSKQQAVHRDNLLSSYKEMLNMVQKRQLAEEEYDVSSKHLKLENSYHFVSCLEFPLKDVPLKPCNSGGQNFIGPHVLEVLFAGFFLAEGLFPIEIPENDCQFESGKITDKQTTLVQKDDSFSCLFRYPPLKEVPVGPEYQASIPECCGYDTNDDENKFLGSCVIPMPKSKSTVSTSFAVGKGRKDCFCEDLASLRCVRQHITEARENLRVNVGCERLSALGFDSMGDIVACKWTEEQEQLFHEAVYSNPASLGKNFWEKLTETFPSRTNQEIVSYYFNVFVLQRRAEQNRFDPMNADSDDDELQDSRVWDGGYFSFPRDKADFLSTGSMIEEVFGGESWNIEVTDNNDDEGSMN</sequence>
<evidence type="ECO:0000313" key="2">
    <source>
        <dbReference type="Proteomes" id="UP001056120"/>
    </source>
</evidence>
<comment type="caution">
    <text evidence="1">The sequence shown here is derived from an EMBL/GenBank/DDBJ whole genome shotgun (WGS) entry which is preliminary data.</text>
</comment>
<dbReference type="Proteomes" id="UP001056120">
    <property type="component" value="Linkage Group LG27"/>
</dbReference>
<keyword evidence="2" id="KW-1185">Reference proteome</keyword>
<name>A0ACB8YM40_9ASTR</name>
<gene>
    <name evidence="1" type="ORF">L1987_80220</name>
</gene>